<feature type="transmembrane region" description="Helical" evidence="5">
    <location>
        <begin position="116"/>
        <end position="136"/>
    </location>
</feature>
<evidence type="ECO:0000313" key="7">
    <source>
        <dbReference type="Proteomes" id="UP001501442"/>
    </source>
</evidence>
<gene>
    <name evidence="6" type="ORF">GCM10023196_022410</name>
</gene>
<protein>
    <submittedName>
        <fullName evidence="6">Fumarate reductase subunit C</fullName>
    </submittedName>
</protein>
<evidence type="ECO:0000256" key="4">
    <source>
        <dbReference type="ARBA" id="ARBA00023136"/>
    </source>
</evidence>
<feature type="transmembrane region" description="Helical" evidence="5">
    <location>
        <begin position="75"/>
        <end position="95"/>
    </location>
</feature>
<evidence type="ECO:0000256" key="3">
    <source>
        <dbReference type="ARBA" id="ARBA00022989"/>
    </source>
</evidence>
<keyword evidence="3 5" id="KW-1133">Transmembrane helix</keyword>
<sequence length="138" mass="16502">MTDRPEYTEFHPRWYRPRMSTYWWLRRRSYLAFILRELSSVFVAWFVLYLLLLVSAVGQGATAYRRFLDWSATPWLLAVNLMAFVFIAFHAVTWFNLAPQAIVVRLRGRRVQRRRIVASIHLGWIVLSVLVIWLVMGR</sequence>
<dbReference type="RefSeq" id="WP_345430610.1">
    <property type="nucleotide sequence ID" value="NZ_BAABHK010000002.1"/>
</dbReference>
<reference evidence="7" key="1">
    <citation type="journal article" date="2019" name="Int. J. Syst. Evol. Microbiol.">
        <title>The Global Catalogue of Microorganisms (GCM) 10K type strain sequencing project: providing services to taxonomists for standard genome sequencing and annotation.</title>
        <authorList>
            <consortium name="The Broad Institute Genomics Platform"/>
            <consortium name="The Broad Institute Genome Sequencing Center for Infectious Disease"/>
            <person name="Wu L."/>
            <person name="Ma J."/>
        </authorList>
    </citation>
    <scope>NUCLEOTIDE SEQUENCE [LARGE SCALE GENOMIC DNA]</scope>
    <source>
        <strain evidence="7">JCM 17939</strain>
    </source>
</reference>
<evidence type="ECO:0000256" key="2">
    <source>
        <dbReference type="ARBA" id="ARBA00022692"/>
    </source>
</evidence>
<evidence type="ECO:0000256" key="5">
    <source>
        <dbReference type="SAM" id="Phobius"/>
    </source>
</evidence>
<proteinExistence type="predicted"/>
<keyword evidence="7" id="KW-1185">Reference proteome</keyword>
<evidence type="ECO:0000313" key="6">
    <source>
        <dbReference type="EMBL" id="GAA4623973.1"/>
    </source>
</evidence>
<dbReference type="Pfam" id="PF02300">
    <property type="entry name" value="Fumarate_red_C"/>
    <property type="match status" value="1"/>
</dbReference>
<comment type="caution">
    <text evidence="6">The sequence shown here is derived from an EMBL/GenBank/DDBJ whole genome shotgun (WGS) entry which is preliminary data.</text>
</comment>
<dbReference type="EMBL" id="BAABHK010000002">
    <property type="protein sequence ID" value="GAA4623973.1"/>
    <property type="molecule type" value="Genomic_DNA"/>
</dbReference>
<keyword evidence="4 5" id="KW-0472">Membrane</keyword>
<evidence type="ECO:0000256" key="1">
    <source>
        <dbReference type="ARBA" id="ARBA00022475"/>
    </source>
</evidence>
<dbReference type="PIRSF" id="PIRSF000180">
    <property type="entry name" value="FrdC"/>
    <property type="match status" value="1"/>
</dbReference>
<keyword evidence="1" id="KW-1003">Cell membrane</keyword>
<name>A0ABP8U564_9ACTN</name>
<organism evidence="6 7">
    <name type="scientific">Actinoallomurus vinaceus</name>
    <dbReference type="NCBI Taxonomy" id="1080074"/>
    <lineage>
        <taxon>Bacteria</taxon>
        <taxon>Bacillati</taxon>
        <taxon>Actinomycetota</taxon>
        <taxon>Actinomycetes</taxon>
        <taxon>Streptosporangiales</taxon>
        <taxon>Thermomonosporaceae</taxon>
        <taxon>Actinoallomurus</taxon>
    </lineage>
</organism>
<accession>A0ABP8U564</accession>
<keyword evidence="2 5" id="KW-0812">Transmembrane</keyword>
<dbReference type="InterPro" id="IPR034804">
    <property type="entry name" value="SQR/QFR_C/D"/>
</dbReference>
<dbReference type="SUPFAM" id="SSF81343">
    <property type="entry name" value="Fumarate reductase respiratory complex transmembrane subunits"/>
    <property type="match status" value="1"/>
</dbReference>
<dbReference type="Proteomes" id="UP001501442">
    <property type="component" value="Unassembled WGS sequence"/>
</dbReference>
<dbReference type="Gene3D" id="1.20.1300.10">
    <property type="entry name" value="Fumarate reductase/succinate dehydrogenase, transmembrane subunit"/>
    <property type="match status" value="1"/>
</dbReference>
<dbReference type="InterPro" id="IPR003510">
    <property type="entry name" value="Fumarate_red_C"/>
</dbReference>
<feature type="transmembrane region" description="Helical" evidence="5">
    <location>
        <begin position="33"/>
        <end position="55"/>
    </location>
</feature>